<evidence type="ECO:0000313" key="4">
    <source>
        <dbReference type="EMBL" id="KKJ77951.1"/>
    </source>
</evidence>
<dbReference type="CDD" id="cd00570">
    <property type="entry name" value="GST_N_family"/>
    <property type="match status" value="1"/>
</dbReference>
<dbReference type="SUPFAM" id="SSF47616">
    <property type="entry name" value="GST C-terminal domain-like"/>
    <property type="match status" value="1"/>
</dbReference>
<dbReference type="PROSITE" id="PS50404">
    <property type="entry name" value="GST_NTER"/>
    <property type="match status" value="1"/>
</dbReference>
<dbReference type="InterPro" id="IPR010987">
    <property type="entry name" value="Glutathione-S-Trfase_C-like"/>
</dbReference>
<comment type="caution">
    <text evidence="4">The sequence shown here is derived from an EMBL/GenBank/DDBJ whole genome shotgun (WGS) entry which is preliminary data.</text>
</comment>
<dbReference type="InterPro" id="IPR036282">
    <property type="entry name" value="Glutathione-S-Trfase_C_sf"/>
</dbReference>
<sequence length="223" mass="25575">MRKLHHLPLDSGCRKIRMLLREKKLEFELHAEKVWERREAFLALNPAGEVPVLVEDDGTSITGGAQVISEYLEEAYPDQSLLGDNPLCRAEVRRLISWFDDKFRREVTANLVEEKMLKRFLGLGEPNSQAIRAGHANIHYHLEYISWLTDRRTWLAGDDFSLADITAASHISSLDYIGDVPWKEHQGAKDWYARVKSRPCMRGVLTDLIPGVPPPKHYADLDF</sequence>
<dbReference type="Pfam" id="PF13417">
    <property type="entry name" value="GST_N_3"/>
    <property type="match status" value="1"/>
</dbReference>
<dbReference type="InterPro" id="IPR004045">
    <property type="entry name" value="Glutathione_S-Trfase_N"/>
</dbReference>
<dbReference type="SUPFAM" id="SSF52833">
    <property type="entry name" value="Thioredoxin-like"/>
    <property type="match status" value="1"/>
</dbReference>
<name>A0A0M2R8E8_9PROT</name>
<dbReference type="EMBL" id="LANI01000003">
    <property type="protein sequence ID" value="KKJ77951.1"/>
    <property type="molecule type" value="Genomic_DNA"/>
</dbReference>
<dbReference type="GO" id="GO:0004364">
    <property type="term" value="F:glutathione transferase activity"/>
    <property type="evidence" value="ECO:0007669"/>
    <property type="project" value="TreeGrafter"/>
</dbReference>
<comment type="subunit">
    <text evidence="1">Homodimer.</text>
</comment>
<evidence type="ECO:0000259" key="3">
    <source>
        <dbReference type="PROSITE" id="PS50405"/>
    </source>
</evidence>
<dbReference type="CDD" id="cd00299">
    <property type="entry name" value="GST_C_family"/>
    <property type="match status" value="1"/>
</dbReference>
<keyword evidence="5" id="KW-1185">Reference proteome</keyword>
<dbReference type="RefSeq" id="WP_046504252.1">
    <property type="nucleotide sequence ID" value="NZ_LANI01000003.1"/>
</dbReference>
<dbReference type="Proteomes" id="UP000034491">
    <property type="component" value="Unassembled WGS sequence"/>
</dbReference>
<dbReference type="STRING" id="1549748.WH95_05920"/>
<gene>
    <name evidence="4" type="ORF">WH95_05920</name>
</gene>
<dbReference type="SFLD" id="SFLDG00358">
    <property type="entry name" value="Main_(cytGST)"/>
    <property type="match status" value="1"/>
</dbReference>
<evidence type="ECO:0000313" key="5">
    <source>
        <dbReference type="Proteomes" id="UP000034491"/>
    </source>
</evidence>
<dbReference type="SFLD" id="SFLDS00019">
    <property type="entry name" value="Glutathione_Transferase_(cytos"/>
    <property type="match status" value="1"/>
</dbReference>
<dbReference type="PROSITE" id="PS50405">
    <property type="entry name" value="GST_CTER"/>
    <property type="match status" value="1"/>
</dbReference>
<dbReference type="OrthoDB" id="9794721at2"/>
<proteinExistence type="predicted"/>
<keyword evidence="4" id="KW-0808">Transferase</keyword>
<dbReference type="PATRIC" id="fig|1549748.8.peg.2680"/>
<accession>A0A0M2R8E8</accession>
<dbReference type="PANTHER" id="PTHR43969:SF9">
    <property type="entry name" value="GLUTATHIONE S TRANSFERASE D10, ISOFORM A-RELATED"/>
    <property type="match status" value="1"/>
</dbReference>
<evidence type="ECO:0000256" key="1">
    <source>
        <dbReference type="ARBA" id="ARBA00011738"/>
    </source>
</evidence>
<dbReference type="InterPro" id="IPR036249">
    <property type="entry name" value="Thioredoxin-like_sf"/>
</dbReference>
<reference evidence="4 5" key="1">
    <citation type="submission" date="2015-03" db="EMBL/GenBank/DDBJ databases">
        <title>Genome sequence of Kiloniella sp. P1-1, isolated from the gut microflora of Pacific white shrimp, Penaeus vannamei.</title>
        <authorList>
            <person name="Shao Z."/>
            <person name="Wang L."/>
            <person name="Li X."/>
        </authorList>
    </citation>
    <scope>NUCLEOTIDE SEQUENCE [LARGE SCALE GENOMIC DNA]</scope>
    <source>
        <strain evidence="4 5">P1-1</strain>
    </source>
</reference>
<dbReference type="Gene3D" id="3.40.30.10">
    <property type="entry name" value="Glutaredoxin"/>
    <property type="match status" value="1"/>
</dbReference>
<feature type="domain" description="GST N-terminal" evidence="2">
    <location>
        <begin position="1"/>
        <end position="80"/>
    </location>
</feature>
<dbReference type="Pfam" id="PF00043">
    <property type="entry name" value="GST_C"/>
    <property type="match status" value="1"/>
</dbReference>
<dbReference type="PANTHER" id="PTHR43969">
    <property type="entry name" value="GLUTATHIONE S TRANSFERASE D10, ISOFORM A-RELATED"/>
    <property type="match status" value="1"/>
</dbReference>
<dbReference type="Gene3D" id="1.20.1050.10">
    <property type="match status" value="1"/>
</dbReference>
<dbReference type="InterPro" id="IPR040079">
    <property type="entry name" value="Glutathione_S-Trfase"/>
</dbReference>
<dbReference type="GO" id="GO:0006749">
    <property type="term" value="P:glutathione metabolic process"/>
    <property type="evidence" value="ECO:0007669"/>
    <property type="project" value="TreeGrafter"/>
</dbReference>
<protein>
    <submittedName>
        <fullName evidence="4">Glutathione S-transferase</fullName>
    </submittedName>
</protein>
<dbReference type="AlphaFoldDB" id="A0A0M2R8E8"/>
<dbReference type="InterPro" id="IPR004046">
    <property type="entry name" value="GST_C"/>
</dbReference>
<organism evidence="4 5">
    <name type="scientific">Kiloniella litopenaei</name>
    <dbReference type="NCBI Taxonomy" id="1549748"/>
    <lineage>
        <taxon>Bacteria</taxon>
        <taxon>Pseudomonadati</taxon>
        <taxon>Pseudomonadota</taxon>
        <taxon>Alphaproteobacteria</taxon>
        <taxon>Rhodospirillales</taxon>
        <taxon>Kiloniellaceae</taxon>
        <taxon>Kiloniella</taxon>
    </lineage>
</organism>
<feature type="domain" description="GST C-terminal" evidence="3">
    <location>
        <begin position="85"/>
        <end position="223"/>
    </location>
</feature>
<evidence type="ECO:0000259" key="2">
    <source>
        <dbReference type="PROSITE" id="PS50404"/>
    </source>
</evidence>